<protein>
    <submittedName>
        <fullName evidence="1">Uncharacterized protein</fullName>
    </submittedName>
</protein>
<name>A0A0Q9WQC4_DROWI</name>
<feature type="non-terminal residue" evidence="1">
    <location>
        <position position="143"/>
    </location>
</feature>
<proteinExistence type="predicted"/>
<reference evidence="1 2" key="1">
    <citation type="journal article" date="2007" name="Nature">
        <title>Evolution of genes and genomes on the Drosophila phylogeny.</title>
        <authorList>
            <consortium name="Drosophila 12 Genomes Consortium"/>
            <person name="Clark A.G."/>
            <person name="Eisen M.B."/>
            <person name="Smith D.R."/>
            <person name="Bergman C.M."/>
            <person name="Oliver B."/>
            <person name="Markow T.A."/>
            <person name="Kaufman T.C."/>
            <person name="Kellis M."/>
            <person name="Gelbart W."/>
            <person name="Iyer V.N."/>
            <person name="Pollard D.A."/>
            <person name="Sackton T.B."/>
            <person name="Larracuente A.M."/>
            <person name="Singh N.D."/>
            <person name="Abad J.P."/>
            <person name="Abt D.N."/>
            <person name="Adryan B."/>
            <person name="Aguade M."/>
            <person name="Akashi H."/>
            <person name="Anderson W.W."/>
            <person name="Aquadro C.F."/>
            <person name="Ardell D.H."/>
            <person name="Arguello R."/>
            <person name="Artieri C.G."/>
            <person name="Barbash D.A."/>
            <person name="Barker D."/>
            <person name="Barsanti P."/>
            <person name="Batterham P."/>
            <person name="Batzoglou S."/>
            <person name="Begun D."/>
            <person name="Bhutkar A."/>
            <person name="Blanco E."/>
            <person name="Bosak S.A."/>
            <person name="Bradley R.K."/>
            <person name="Brand A.D."/>
            <person name="Brent M.R."/>
            <person name="Brooks A.N."/>
            <person name="Brown R.H."/>
            <person name="Butlin R.K."/>
            <person name="Caggese C."/>
            <person name="Calvi B.R."/>
            <person name="Bernardo de Carvalho A."/>
            <person name="Caspi A."/>
            <person name="Castrezana S."/>
            <person name="Celniker S.E."/>
            <person name="Chang J.L."/>
            <person name="Chapple C."/>
            <person name="Chatterji S."/>
            <person name="Chinwalla A."/>
            <person name="Civetta A."/>
            <person name="Clifton S.W."/>
            <person name="Comeron J.M."/>
            <person name="Costello J.C."/>
            <person name="Coyne J.A."/>
            <person name="Daub J."/>
            <person name="David R.G."/>
            <person name="Delcher A.L."/>
            <person name="Delehaunty K."/>
            <person name="Do C.B."/>
            <person name="Ebling H."/>
            <person name="Edwards K."/>
            <person name="Eickbush T."/>
            <person name="Evans J.D."/>
            <person name="Filipski A."/>
            <person name="Findeiss S."/>
            <person name="Freyhult E."/>
            <person name="Fulton L."/>
            <person name="Fulton R."/>
            <person name="Garcia A.C."/>
            <person name="Gardiner A."/>
            <person name="Garfield D.A."/>
            <person name="Garvin B.E."/>
            <person name="Gibson G."/>
            <person name="Gilbert D."/>
            <person name="Gnerre S."/>
            <person name="Godfrey J."/>
            <person name="Good R."/>
            <person name="Gotea V."/>
            <person name="Gravely B."/>
            <person name="Greenberg A.J."/>
            <person name="Griffiths-Jones S."/>
            <person name="Gross S."/>
            <person name="Guigo R."/>
            <person name="Gustafson E.A."/>
            <person name="Haerty W."/>
            <person name="Hahn M.W."/>
            <person name="Halligan D.L."/>
            <person name="Halpern A.L."/>
            <person name="Halter G.M."/>
            <person name="Han M.V."/>
            <person name="Heger A."/>
            <person name="Hillier L."/>
            <person name="Hinrichs A.S."/>
            <person name="Holmes I."/>
            <person name="Hoskins R.A."/>
            <person name="Hubisz M.J."/>
            <person name="Hultmark D."/>
            <person name="Huntley M.A."/>
            <person name="Jaffe D.B."/>
            <person name="Jagadeeshan S."/>
            <person name="Jeck W.R."/>
            <person name="Johnson J."/>
            <person name="Jones C.D."/>
            <person name="Jordan W.C."/>
            <person name="Karpen G.H."/>
            <person name="Kataoka E."/>
            <person name="Keightley P.D."/>
            <person name="Kheradpour P."/>
            <person name="Kirkness E.F."/>
            <person name="Koerich L.B."/>
            <person name="Kristiansen K."/>
            <person name="Kudrna D."/>
            <person name="Kulathinal R.J."/>
            <person name="Kumar S."/>
            <person name="Kwok R."/>
            <person name="Lander E."/>
            <person name="Langley C.H."/>
            <person name="Lapoint R."/>
            <person name="Lazzaro B.P."/>
            <person name="Lee S.J."/>
            <person name="Levesque L."/>
            <person name="Li R."/>
            <person name="Lin C.F."/>
            <person name="Lin M.F."/>
            <person name="Lindblad-Toh K."/>
            <person name="Llopart A."/>
            <person name="Long M."/>
            <person name="Low L."/>
            <person name="Lozovsky E."/>
            <person name="Lu J."/>
            <person name="Luo M."/>
            <person name="Machado C.A."/>
            <person name="Makalowski W."/>
            <person name="Marzo M."/>
            <person name="Matsuda M."/>
            <person name="Matzkin L."/>
            <person name="McAllister B."/>
            <person name="McBride C.S."/>
            <person name="McKernan B."/>
            <person name="McKernan K."/>
            <person name="Mendez-Lago M."/>
            <person name="Minx P."/>
            <person name="Mollenhauer M.U."/>
            <person name="Montooth K."/>
            <person name="Mount S.M."/>
            <person name="Mu X."/>
            <person name="Myers E."/>
            <person name="Negre B."/>
            <person name="Newfeld S."/>
            <person name="Nielsen R."/>
            <person name="Noor M.A."/>
            <person name="O'Grady P."/>
            <person name="Pachter L."/>
            <person name="Papaceit M."/>
            <person name="Parisi M.J."/>
            <person name="Parisi M."/>
            <person name="Parts L."/>
            <person name="Pedersen J.S."/>
            <person name="Pesole G."/>
            <person name="Phillippy A.M."/>
            <person name="Ponting C.P."/>
            <person name="Pop M."/>
            <person name="Porcelli D."/>
            <person name="Powell J.R."/>
            <person name="Prohaska S."/>
            <person name="Pruitt K."/>
            <person name="Puig M."/>
            <person name="Quesneville H."/>
            <person name="Ram K.R."/>
            <person name="Rand D."/>
            <person name="Rasmussen M.D."/>
            <person name="Reed L.K."/>
            <person name="Reenan R."/>
            <person name="Reily A."/>
            <person name="Remington K.A."/>
            <person name="Rieger T.T."/>
            <person name="Ritchie M.G."/>
            <person name="Robin C."/>
            <person name="Rogers Y.H."/>
            <person name="Rohde C."/>
            <person name="Rozas J."/>
            <person name="Rubenfield M.J."/>
            <person name="Ruiz A."/>
            <person name="Russo S."/>
            <person name="Salzberg S.L."/>
            <person name="Sanchez-Gracia A."/>
            <person name="Saranga D.J."/>
            <person name="Sato H."/>
            <person name="Schaeffer S.W."/>
            <person name="Schatz M.C."/>
            <person name="Schlenke T."/>
            <person name="Schwartz R."/>
            <person name="Segarra C."/>
            <person name="Singh R.S."/>
            <person name="Sirot L."/>
            <person name="Sirota M."/>
            <person name="Sisneros N.B."/>
            <person name="Smith C.D."/>
            <person name="Smith T.F."/>
            <person name="Spieth J."/>
            <person name="Stage D.E."/>
            <person name="Stark A."/>
            <person name="Stephan W."/>
            <person name="Strausberg R.L."/>
            <person name="Strempel S."/>
            <person name="Sturgill D."/>
            <person name="Sutton G."/>
            <person name="Sutton G.G."/>
            <person name="Tao W."/>
            <person name="Teichmann S."/>
            <person name="Tobari Y.N."/>
            <person name="Tomimura Y."/>
            <person name="Tsolas J.M."/>
            <person name="Valente V.L."/>
            <person name="Venter E."/>
            <person name="Venter J.C."/>
            <person name="Vicario S."/>
            <person name="Vieira F.G."/>
            <person name="Vilella A.J."/>
            <person name="Villasante A."/>
            <person name="Walenz B."/>
            <person name="Wang J."/>
            <person name="Wasserman M."/>
            <person name="Watts T."/>
            <person name="Wilson D."/>
            <person name="Wilson R.K."/>
            <person name="Wing R.A."/>
            <person name="Wolfner M.F."/>
            <person name="Wong A."/>
            <person name="Wong G.K."/>
            <person name="Wu C.I."/>
            <person name="Wu G."/>
            <person name="Yamamoto D."/>
            <person name="Yang H.P."/>
            <person name="Yang S.P."/>
            <person name="Yorke J.A."/>
            <person name="Yoshida K."/>
            <person name="Zdobnov E."/>
            <person name="Zhang P."/>
            <person name="Zhang Y."/>
            <person name="Zimin A.V."/>
            <person name="Baldwin J."/>
            <person name="Abdouelleil A."/>
            <person name="Abdulkadir J."/>
            <person name="Abebe A."/>
            <person name="Abera B."/>
            <person name="Abreu J."/>
            <person name="Acer S.C."/>
            <person name="Aftuck L."/>
            <person name="Alexander A."/>
            <person name="An P."/>
            <person name="Anderson E."/>
            <person name="Anderson S."/>
            <person name="Arachi H."/>
            <person name="Azer M."/>
            <person name="Bachantsang P."/>
            <person name="Barry A."/>
            <person name="Bayul T."/>
            <person name="Berlin A."/>
            <person name="Bessette D."/>
            <person name="Bloom T."/>
            <person name="Blye J."/>
            <person name="Boguslavskiy L."/>
            <person name="Bonnet C."/>
            <person name="Boukhgalter B."/>
            <person name="Bourzgui I."/>
            <person name="Brown A."/>
            <person name="Cahill P."/>
            <person name="Channer S."/>
            <person name="Cheshatsang Y."/>
            <person name="Chuda L."/>
            <person name="Citroen M."/>
            <person name="Collymore A."/>
            <person name="Cooke P."/>
            <person name="Costello M."/>
            <person name="D'Aco K."/>
            <person name="Daza R."/>
            <person name="De Haan G."/>
            <person name="DeGray S."/>
            <person name="DeMaso C."/>
            <person name="Dhargay N."/>
            <person name="Dooley K."/>
            <person name="Dooley E."/>
            <person name="Doricent M."/>
            <person name="Dorje P."/>
            <person name="Dorjee K."/>
            <person name="Dupes A."/>
            <person name="Elong R."/>
            <person name="Falk J."/>
            <person name="Farina A."/>
            <person name="Faro S."/>
            <person name="Ferguson D."/>
            <person name="Fisher S."/>
            <person name="Foley C.D."/>
            <person name="Franke A."/>
            <person name="Friedrich D."/>
            <person name="Gadbois L."/>
            <person name="Gearin G."/>
            <person name="Gearin C.R."/>
            <person name="Giannoukos G."/>
            <person name="Goode T."/>
            <person name="Graham J."/>
            <person name="Grandbois E."/>
            <person name="Grewal S."/>
            <person name="Gyaltsen K."/>
            <person name="Hafez N."/>
            <person name="Hagos B."/>
            <person name="Hall J."/>
            <person name="Henson C."/>
            <person name="Hollinger A."/>
            <person name="Honan T."/>
            <person name="Huard M.D."/>
            <person name="Hughes L."/>
            <person name="Hurhula B."/>
            <person name="Husby M.E."/>
            <person name="Kamat A."/>
            <person name="Kanga B."/>
            <person name="Kashin S."/>
            <person name="Khazanovich D."/>
            <person name="Kisner P."/>
            <person name="Lance K."/>
            <person name="Lara M."/>
            <person name="Lee W."/>
            <person name="Lennon N."/>
            <person name="Letendre F."/>
            <person name="LeVine R."/>
            <person name="Lipovsky A."/>
            <person name="Liu X."/>
            <person name="Liu J."/>
            <person name="Liu S."/>
            <person name="Lokyitsang T."/>
            <person name="Lokyitsang Y."/>
            <person name="Lubonja R."/>
            <person name="Lui A."/>
            <person name="MacDonald P."/>
            <person name="Magnisalis V."/>
            <person name="Maru K."/>
            <person name="Matthews C."/>
            <person name="McCusker W."/>
            <person name="McDonough S."/>
            <person name="Mehta T."/>
            <person name="Meldrim J."/>
            <person name="Meneus L."/>
            <person name="Mihai O."/>
            <person name="Mihalev A."/>
            <person name="Mihova T."/>
            <person name="Mittelman R."/>
            <person name="Mlenga V."/>
            <person name="Montmayeur A."/>
            <person name="Mulrain L."/>
            <person name="Navidi A."/>
            <person name="Naylor J."/>
            <person name="Negash T."/>
            <person name="Nguyen T."/>
            <person name="Nguyen N."/>
            <person name="Nicol R."/>
            <person name="Norbu C."/>
            <person name="Norbu N."/>
            <person name="Novod N."/>
            <person name="O'Neill B."/>
            <person name="Osman S."/>
            <person name="Markiewicz E."/>
            <person name="Oyono O.L."/>
            <person name="Patti C."/>
            <person name="Phunkhang P."/>
            <person name="Pierre F."/>
            <person name="Priest M."/>
            <person name="Raghuraman S."/>
            <person name="Rege F."/>
            <person name="Reyes R."/>
            <person name="Rise C."/>
            <person name="Rogov P."/>
            <person name="Ross K."/>
            <person name="Ryan E."/>
            <person name="Settipalli S."/>
            <person name="Shea T."/>
            <person name="Sherpa N."/>
            <person name="Shi L."/>
            <person name="Shih D."/>
            <person name="Sparrow T."/>
            <person name="Spaulding J."/>
            <person name="Stalker J."/>
            <person name="Stange-Thomann N."/>
            <person name="Stavropoulos S."/>
            <person name="Stone C."/>
            <person name="Strader C."/>
            <person name="Tesfaye S."/>
            <person name="Thomson T."/>
            <person name="Thoulutsang Y."/>
            <person name="Thoulutsang D."/>
            <person name="Topham K."/>
            <person name="Topping I."/>
            <person name="Tsamla T."/>
            <person name="Vassiliev H."/>
            <person name="Vo A."/>
            <person name="Wangchuk T."/>
            <person name="Wangdi T."/>
            <person name="Weiand M."/>
            <person name="Wilkinson J."/>
            <person name="Wilson A."/>
            <person name="Yadav S."/>
            <person name="Young G."/>
            <person name="Yu Q."/>
            <person name="Zembek L."/>
            <person name="Zhong D."/>
            <person name="Zimmer A."/>
            <person name="Zwirko Z."/>
            <person name="Jaffe D.B."/>
            <person name="Alvarez P."/>
            <person name="Brockman W."/>
            <person name="Butler J."/>
            <person name="Chin C."/>
            <person name="Gnerre S."/>
            <person name="Grabherr M."/>
            <person name="Kleber M."/>
            <person name="Mauceli E."/>
            <person name="MacCallum I."/>
        </authorList>
    </citation>
    <scope>NUCLEOTIDE SEQUENCE [LARGE SCALE GENOMIC DNA]</scope>
    <source>
        <strain evidence="2">Tucson 14030-0811.24</strain>
    </source>
</reference>
<evidence type="ECO:0000313" key="2">
    <source>
        <dbReference type="Proteomes" id="UP000007798"/>
    </source>
</evidence>
<accession>A0A0Q9WQC4</accession>
<dbReference type="Proteomes" id="UP000007798">
    <property type="component" value="Unassembled WGS sequence"/>
</dbReference>
<dbReference type="AlphaFoldDB" id="A0A0Q9WQC4"/>
<dbReference type="OrthoDB" id="7846954at2759"/>
<gene>
    <name evidence="1" type="primary">Dwil\GK27343</name>
    <name evidence="1" type="ORF">Dwil_GK27343</name>
</gene>
<sequence length="143" mass="16101">MRIRGLTGSGFDLNDAVPVEMLPRFKHLGHRPNVSTNLAAELISTTTTTPSPALQPEPANFEYALLGQDPKDQHWYRVSLTPKVAGNKSGGGYRAQFATRKLPPYNEQLAHKHDKTITDLLNWLEQSEERNLLKVYQNLLAHE</sequence>
<organism evidence="1 2">
    <name type="scientific">Drosophila willistoni</name>
    <name type="common">Fruit fly</name>
    <dbReference type="NCBI Taxonomy" id="7260"/>
    <lineage>
        <taxon>Eukaryota</taxon>
        <taxon>Metazoa</taxon>
        <taxon>Ecdysozoa</taxon>
        <taxon>Arthropoda</taxon>
        <taxon>Hexapoda</taxon>
        <taxon>Insecta</taxon>
        <taxon>Pterygota</taxon>
        <taxon>Neoptera</taxon>
        <taxon>Endopterygota</taxon>
        <taxon>Diptera</taxon>
        <taxon>Brachycera</taxon>
        <taxon>Muscomorpha</taxon>
        <taxon>Ephydroidea</taxon>
        <taxon>Drosophilidae</taxon>
        <taxon>Drosophila</taxon>
        <taxon>Sophophora</taxon>
    </lineage>
</organism>
<dbReference type="EMBL" id="CH963857">
    <property type="protein sequence ID" value="KRF98378.1"/>
    <property type="molecule type" value="Genomic_DNA"/>
</dbReference>
<dbReference type="FunCoup" id="A0A0Q9WQC4">
    <property type="interactions" value="1"/>
</dbReference>
<dbReference type="KEGG" id="dwi:26529345"/>
<keyword evidence="2" id="KW-1185">Reference proteome</keyword>
<evidence type="ECO:0000313" key="1">
    <source>
        <dbReference type="EMBL" id="KRF98378.1"/>
    </source>
</evidence>
<dbReference type="InParanoid" id="A0A0Q9WQC4"/>